<organism evidence="2">
    <name type="scientific">Leptospira borgpetersenii serovar Ballum</name>
    <dbReference type="NCBI Taxonomy" id="280505"/>
    <lineage>
        <taxon>Bacteria</taxon>
        <taxon>Pseudomonadati</taxon>
        <taxon>Spirochaetota</taxon>
        <taxon>Spirochaetia</taxon>
        <taxon>Leptospirales</taxon>
        <taxon>Leptospiraceae</taxon>
        <taxon>Leptospira</taxon>
    </lineage>
</organism>
<dbReference type="EMBL" id="CP012029">
    <property type="protein sequence ID" value="ALO27472.1"/>
    <property type="molecule type" value="Genomic_DNA"/>
</dbReference>
<dbReference type="InterPro" id="IPR055346">
    <property type="entry name" value="Fe-S_cluster_assembly_SufBD"/>
</dbReference>
<accession>A0A0S2IUX7</accession>
<dbReference type="PANTHER" id="PTHR43575:SF1">
    <property type="entry name" value="PROTEIN ABCI7, CHLOROPLASTIC"/>
    <property type="match status" value="1"/>
</dbReference>
<dbReference type="InterPro" id="IPR037284">
    <property type="entry name" value="SUF_FeS_clus_asmbl_SufBD_sf"/>
</dbReference>
<protein>
    <submittedName>
        <fullName evidence="2">ABC transporter permease</fullName>
    </submittedName>
</protein>
<dbReference type="PANTHER" id="PTHR43575">
    <property type="entry name" value="PROTEIN ABCI7, CHLOROPLASTIC"/>
    <property type="match status" value="1"/>
</dbReference>
<dbReference type="NCBIfam" id="TIGR01981">
    <property type="entry name" value="sufD"/>
    <property type="match status" value="1"/>
</dbReference>
<evidence type="ECO:0000259" key="1">
    <source>
        <dbReference type="Pfam" id="PF01458"/>
    </source>
</evidence>
<proteinExistence type="predicted"/>
<gene>
    <name evidence="2" type="ORF">LBBP_03272</name>
</gene>
<evidence type="ECO:0000313" key="2">
    <source>
        <dbReference type="EMBL" id="ALO27472.1"/>
    </source>
</evidence>
<evidence type="ECO:0000313" key="3">
    <source>
        <dbReference type="Proteomes" id="UP000058857"/>
    </source>
</evidence>
<dbReference type="AlphaFoldDB" id="A0A0S2IUX7"/>
<dbReference type="Pfam" id="PF01458">
    <property type="entry name" value="SUFBD_core"/>
    <property type="match status" value="1"/>
</dbReference>
<name>A0A0S2IUX7_LEPBO</name>
<feature type="domain" description="SUF system FeS cluster assembly SufBD core" evidence="1">
    <location>
        <begin position="188"/>
        <end position="413"/>
    </location>
</feature>
<dbReference type="SUPFAM" id="SSF101960">
    <property type="entry name" value="Stabilizer of iron transporter SufD"/>
    <property type="match status" value="1"/>
</dbReference>
<dbReference type="GO" id="GO:0016226">
    <property type="term" value="P:iron-sulfur cluster assembly"/>
    <property type="evidence" value="ECO:0007669"/>
    <property type="project" value="InterPro"/>
</dbReference>
<dbReference type="InterPro" id="IPR011542">
    <property type="entry name" value="SUF_FeS_clus_asmbl_SufD"/>
</dbReference>
<dbReference type="PATRIC" id="fig|280505.15.peg.3192"/>
<dbReference type="Proteomes" id="UP000058857">
    <property type="component" value="Chromosome 1"/>
</dbReference>
<reference evidence="2 3" key="1">
    <citation type="journal article" date="2015" name="PLoS Negl. Trop. Dis.">
        <title>Distribution of Plasmids in Distinct Leptospira Pathogenic Species.</title>
        <authorList>
            <person name="Wang Y."/>
            <person name="Zhuang X."/>
            <person name="Zhong Y."/>
            <person name="Zhang C."/>
            <person name="Zhang Y."/>
            <person name="Zeng L."/>
            <person name="Zhu Y."/>
            <person name="He P."/>
            <person name="Dong K."/>
            <person name="Pal U."/>
            <person name="Guo X."/>
            <person name="Qin J."/>
        </authorList>
    </citation>
    <scope>NUCLEOTIDE SEQUENCE [LARGE SCALE GENOMIC DNA]</scope>
    <source>
        <strain evidence="2 3">56604</strain>
    </source>
</reference>
<sequence length="442" mass="50422">MLHRILFTCLQREKSSKPERENSRWNWKRRDTIGSLQNPETETKMFLETQFENLLSRSGEPQALKDFRVKVFAKFRTLKIPGSENESWRKIPLSNFHPEEFVETPGINAISWKAPDGVKLQRADSLSGKELEFFLNNLESIFQKRNEEWFTLYSLSSFTHGIYIEVENDLILKEEIEIKFRLEKENKILPILVVKIGNHSKAFIAERYECPEEKDFKLLQGLTVIYTGAGSRVSYVGIESFGSSVFHFQNLFSDQKEDSDVKIAKITPGGYKGKNLIGVELSGKGARARVIGLAPMTGREFQDSEVKIVHKESHTESSILYRGAFKDKAHHIFTGNLHIPNSCKDVNAIQINNNLLLGRSARAESIPKLEVYAENVKCEHGATVGEIDEEQLFYLASRGIDEDEARRMIVEGFLGQVIGEIESDSIQQELFELIVYKVEGPI</sequence>
<dbReference type="InterPro" id="IPR000825">
    <property type="entry name" value="SUF_FeS_clus_asmbl_SufBD_core"/>
</dbReference>